<evidence type="ECO:0000256" key="1">
    <source>
        <dbReference type="ARBA" id="ARBA00022679"/>
    </source>
</evidence>
<dbReference type="CDD" id="cd07989">
    <property type="entry name" value="LPLAT_AGPAT-like"/>
    <property type="match status" value="1"/>
</dbReference>
<sequence length="253" mass="27814">MTMLSLSRYHARWHRWARFVAQRVVLRSVVRSVTRVTVEGARNVDGLAGPFVVVANHTSHLDAALMVSHLPRRVTAHLAVAAAADYFYKQWWITAPTSLFFNSYPVHRTGGGRGKGMSMRLLAAGLPVLIFPEGTRSRDGEMKHFKPGAAALCVGQDVPCVPIALIGTNEAMPVGRSWPVPGRLPVRMLVGRPMRPLPGERVQDFNRRVEARIATMLTMQTPYVLADGPQDAGSHDLAAREDAPQHNAQEEAS</sequence>
<dbReference type="GO" id="GO:0003841">
    <property type="term" value="F:1-acylglycerol-3-phosphate O-acyltransferase activity"/>
    <property type="evidence" value="ECO:0007669"/>
    <property type="project" value="TreeGrafter"/>
</dbReference>
<dbReference type="EMBL" id="CP040915">
    <property type="protein sequence ID" value="QDC23689.1"/>
    <property type="molecule type" value="Genomic_DNA"/>
</dbReference>
<evidence type="ECO:0000313" key="5">
    <source>
        <dbReference type="EMBL" id="QDC23689.1"/>
    </source>
</evidence>
<reference evidence="5 6" key="1">
    <citation type="submission" date="2019-05" db="EMBL/GenBank/DDBJ databases">
        <title>Georgenia *** sp. nov., and Georgenia *** sp. nov., isolated from the intestinal contents of plateau pika (Ochotona curzoniae) in the Qinghai-Tibet plateau of China.</title>
        <authorList>
            <person name="Tian Z."/>
        </authorList>
    </citation>
    <scope>NUCLEOTIDE SEQUENCE [LARGE SCALE GENOMIC DNA]</scope>
    <source>
        <strain evidence="5 6">Z443</strain>
    </source>
</reference>
<keyword evidence="1 5" id="KW-0808">Transferase</keyword>
<evidence type="ECO:0000256" key="2">
    <source>
        <dbReference type="ARBA" id="ARBA00023315"/>
    </source>
</evidence>
<dbReference type="SUPFAM" id="SSF69593">
    <property type="entry name" value="Glycerol-3-phosphate (1)-acyltransferase"/>
    <property type="match status" value="1"/>
</dbReference>
<dbReference type="OrthoDB" id="9808424at2"/>
<dbReference type="Pfam" id="PF01553">
    <property type="entry name" value="Acyltransferase"/>
    <property type="match status" value="1"/>
</dbReference>
<dbReference type="InterPro" id="IPR002123">
    <property type="entry name" value="Plipid/glycerol_acylTrfase"/>
</dbReference>
<evidence type="ECO:0000256" key="3">
    <source>
        <dbReference type="SAM" id="MobiDB-lite"/>
    </source>
</evidence>
<dbReference type="PANTHER" id="PTHR10434:SF11">
    <property type="entry name" value="1-ACYL-SN-GLYCEROL-3-PHOSPHATE ACYLTRANSFERASE"/>
    <property type="match status" value="1"/>
</dbReference>
<dbReference type="SMART" id="SM00563">
    <property type="entry name" value="PlsC"/>
    <property type="match status" value="1"/>
</dbReference>
<feature type="domain" description="Phospholipid/glycerol acyltransferase" evidence="4">
    <location>
        <begin position="51"/>
        <end position="168"/>
    </location>
</feature>
<feature type="compositionally biased region" description="Basic and acidic residues" evidence="3">
    <location>
        <begin position="233"/>
        <end position="244"/>
    </location>
</feature>
<protein>
    <submittedName>
        <fullName evidence="5">1-acyl-sn-glycerol-3-phosphate acyltransferase</fullName>
    </submittedName>
</protein>
<dbReference type="GO" id="GO:0006654">
    <property type="term" value="P:phosphatidic acid biosynthetic process"/>
    <property type="evidence" value="ECO:0007669"/>
    <property type="project" value="TreeGrafter"/>
</dbReference>
<dbReference type="AlphaFoldDB" id="A0A5B8BZ47"/>
<dbReference type="PANTHER" id="PTHR10434">
    <property type="entry name" value="1-ACYL-SN-GLYCEROL-3-PHOSPHATE ACYLTRANSFERASE"/>
    <property type="match status" value="1"/>
</dbReference>
<dbReference type="RefSeq" id="WP_139927131.1">
    <property type="nucleotide sequence ID" value="NZ_CP040915.1"/>
</dbReference>
<accession>A0A5B8BZ47</accession>
<evidence type="ECO:0000313" key="6">
    <source>
        <dbReference type="Proteomes" id="UP000314616"/>
    </source>
</evidence>
<keyword evidence="2 5" id="KW-0012">Acyltransferase</keyword>
<proteinExistence type="predicted"/>
<dbReference type="Proteomes" id="UP000314616">
    <property type="component" value="Chromosome"/>
</dbReference>
<dbReference type="KEGG" id="gyu:FE374_02725"/>
<feature type="region of interest" description="Disordered" evidence="3">
    <location>
        <begin position="226"/>
        <end position="253"/>
    </location>
</feature>
<name>A0A5B8BZ47_9MICO</name>
<organism evidence="5 6">
    <name type="scientific">Georgenia yuyongxinii</name>
    <dbReference type="NCBI Taxonomy" id="2589797"/>
    <lineage>
        <taxon>Bacteria</taxon>
        <taxon>Bacillati</taxon>
        <taxon>Actinomycetota</taxon>
        <taxon>Actinomycetes</taxon>
        <taxon>Micrococcales</taxon>
        <taxon>Bogoriellaceae</taxon>
        <taxon>Georgenia</taxon>
    </lineage>
</organism>
<evidence type="ECO:0000259" key="4">
    <source>
        <dbReference type="SMART" id="SM00563"/>
    </source>
</evidence>
<gene>
    <name evidence="5" type="ORF">FE374_02725</name>
</gene>